<keyword evidence="1" id="KW-0812">Transmembrane</keyword>
<comment type="caution">
    <text evidence="2">The sequence shown here is derived from an EMBL/GenBank/DDBJ whole genome shotgun (WGS) entry which is preliminary data.</text>
</comment>
<dbReference type="OrthoDB" id="366465at2"/>
<dbReference type="RefSeq" id="WP_103777291.1">
    <property type="nucleotide sequence ID" value="NZ_PQLX01000005.1"/>
</dbReference>
<name>A0A2S4RWC3_CITAM</name>
<sequence length="486" mass="56556">MPGDTIKASGKRCIEIKQRIFFPQKVGTKPLRSENYHIETWLFFPSSLQINRWTFPPQAFQQNLKNYIRLRPPTLSLRKLSVSVPKTLGTIERLITEQSKDTSAQGFEYRLKMFCLTFKRALHVEVRYIGKLSEDKQEQALLSFAATAEDILNNYRRMRIKMSKVAEVNALRIIDYGDEFLSLMLTHYGRKLLNDLSPSPGYDTLRIFWREQMLYRKANHPGTFPSPNSDNELVIYHVNTLKKYISSPMYLDIRRKKGETFLAHTIAGIAAAIAMIFATAVAFIWQGKYGALSFQLFLAMVIGYIFKDRMKEGFRARLFSTFRRWLPDRQQIIYKNLRSPVGKCNESFVFVGERQLPDDVRTMRRKVHILDIQNYYLSEDILHYSKHVHLRGGDQMFSAVNRSVMDITRLDITPFLKYTDELLNELPTLDDEQVLYGEKVYHINLIRRVTDGKESFLERARIIINSAGIKRIEPVFTAGESESEEG</sequence>
<evidence type="ECO:0000313" key="2">
    <source>
        <dbReference type="EMBL" id="POU64658.1"/>
    </source>
</evidence>
<feature type="transmembrane region" description="Helical" evidence="1">
    <location>
        <begin position="261"/>
        <end position="283"/>
    </location>
</feature>
<reference evidence="2 3" key="1">
    <citation type="submission" date="2018-01" db="EMBL/GenBank/DDBJ databases">
        <title>Complete genome sequences of 14 Citrobacter spp. isolated from plant in Canada.</title>
        <authorList>
            <person name="Bhandare S.G."/>
            <person name="Colavecchio A."/>
            <person name="Jeukens J."/>
            <person name="Emond-Rheault J.-G."/>
            <person name="Freschi L."/>
            <person name="Hamel J."/>
            <person name="Kukavica-Ibrulj I."/>
            <person name="Levesque R."/>
            <person name="Goodridge L."/>
        </authorList>
    </citation>
    <scope>NUCLEOTIDE SEQUENCE [LARGE SCALE GENOMIC DNA]</scope>
    <source>
        <strain evidence="2 3">S1285</strain>
    </source>
</reference>
<proteinExistence type="predicted"/>
<feature type="transmembrane region" description="Helical" evidence="1">
    <location>
        <begin position="289"/>
        <end position="306"/>
    </location>
</feature>
<gene>
    <name evidence="2" type="ORF">C3430_15920</name>
</gene>
<protein>
    <submittedName>
        <fullName evidence="2">Uncharacterized protein</fullName>
    </submittedName>
</protein>
<dbReference type="Proteomes" id="UP000237003">
    <property type="component" value="Unassembled WGS sequence"/>
</dbReference>
<dbReference type="AlphaFoldDB" id="A0A2S4RWC3"/>
<keyword evidence="1" id="KW-1133">Transmembrane helix</keyword>
<evidence type="ECO:0000256" key="1">
    <source>
        <dbReference type="SAM" id="Phobius"/>
    </source>
</evidence>
<keyword evidence="1" id="KW-0472">Membrane</keyword>
<accession>A0A2S4RWC3</accession>
<dbReference type="EMBL" id="PQLX01000005">
    <property type="protein sequence ID" value="POU64658.1"/>
    <property type="molecule type" value="Genomic_DNA"/>
</dbReference>
<organism evidence="2 3">
    <name type="scientific">Citrobacter amalonaticus</name>
    <dbReference type="NCBI Taxonomy" id="35703"/>
    <lineage>
        <taxon>Bacteria</taxon>
        <taxon>Pseudomonadati</taxon>
        <taxon>Pseudomonadota</taxon>
        <taxon>Gammaproteobacteria</taxon>
        <taxon>Enterobacterales</taxon>
        <taxon>Enterobacteriaceae</taxon>
        <taxon>Citrobacter</taxon>
    </lineage>
</organism>
<evidence type="ECO:0000313" key="3">
    <source>
        <dbReference type="Proteomes" id="UP000237003"/>
    </source>
</evidence>